<accession>A0A087ATA2</accession>
<dbReference type="AlphaFoldDB" id="A0A087ATA2"/>
<evidence type="ECO:0000313" key="2">
    <source>
        <dbReference type="Proteomes" id="UP000029067"/>
    </source>
</evidence>
<organism evidence="1 2">
    <name type="scientific">Bifidobacterium cuniculi</name>
    <dbReference type="NCBI Taxonomy" id="1688"/>
    <lineage>
        <taxon>Bacteria</taxon>
        <taxon>Bacillati</taxon>
        <taxon>Actinomycetota</taxon>
        <taxon>Actinomycetes</taxon>
        <taxon>Bifidobacteriales</taxon>
        <taxon>Bifidobacteriaceae</taxon>
        <taxon>Bifidobacterium</taxon>
    </lineage>
</organism>
<evidence type="ECO:0008006" key="3">
    <source>
        <dbReference type="Google" id="ProtNLM"/>
    </source>
</evidence>
<protein>
    <recommendedName>
        <fullName evidence="3">CTP synthase</fullName>
    </recommendedName>
</protein>
<dbReference type="eggNOG" id="COG5340">
    <property type="taxonomic scope" value="Bacteria"/>
</dbReference>
<evidence type="ECO:0000313" key="1">
    <source>
        <dbReference type="EMBL" id="KFI62002.1"/>
    </source>
</evidence>
<dbReference type="Proteomes" id="UP000029067">
    <property type="component" value="Unassembled WGS sequence"/>
</dbReference>
<dbReference type="STRING" id="1688.BCUN_1714"/>
<proteinExistence type="predicted"/>
<gene>
    <name evidence="1" type="ORF">BCUN_1714</name>
</gene>
<reference evidence="1 2" key="1">
    <citation type="submission" date="2014-03" db="EMBL/GenBank/DDBJ databases">
        <title>Genomics of Bifidobacteria.</title>
        <authorList>
            <person name="Ventura M."/>
            <person name="Milani C."/>
            <person name="Lugli G.A."/>
        </authorList>
    </citation>
    <scope>NUCLEOTIDE SEQUENCE [LARGE SCALE GENOMIC DNA]</scope>
    <source>
        <strain evidence="1 2">LMG 10738</strain>
    </source>
</reference>
<keyword evidence="2" id="KW-1185">Reference proteome</keyword>
<dbReference type="EMBL" id="JGYV01000012">
    <property type="protein sequence ID" value="KFI62002.1"/>
    <property type="molecule type" value="Genomic_DNA"/>
</dbReference>
<comment type="caution">
    <text evidence="1">The sequence shown here is derived from an EMBL/GenBank/DDBJ whole genome shotgun (WGS) entry which is preliminary data.</text>
</comment>
<name>A0A087ATA2_9BIFI</name>
<sequence>MPGANACTPPPRPNVPSVRRYQQAGLLTVPYRGLYDDTATWCAKDPHEQARTLLRTLHRLHPQWVATDIAAQDFQGIEHGRQLHTDIVTITDRGCNAAKRHTGPGAQLIRMRVPASLDIVTVRGLPMTPTEVSVMVAVPHLPFTSALPMVDSALRQGLSTERLEETAAFLRRLDGYVRALLRCGDPLSENGGESYVRAVIMEMGFAAPRLQVEFRRGGRTVRVDFLWELPDGRLVVLELDGRAKYVDPAMTHGRSPAKVAVEQLDRDEFLRDCGVNTVVHVLFEEAVRRVPLQRKLVRAGVPLAPSPMVLQPTMIA</sequence>